<dbReference type="AlphaFoldDB" id="A8IKT8"/>
<evidence type="ECO:0000313" key="2">
    <source>
        <dbReference type="EMBL" id="BAF89947.1"/>
    </source>
</evidence>
<protein>
    <submittedName>
        <fullName evidence="2">Uncharacterized protein</fullName>
    </submittedName>
</protein>
<dbReference type="HOGENOM" id="CLU_846546_0_0_5"/>
<dbReference type="STRING" id="438753.AZC_3949"/>
<reference evidence="2 3" key="6">
    <citation type="journal article" date="2011" name="Appl. Environ. Microbiol.">
        <title>Involvement of the azorhizobial chromosome partition gene (parA) in the onset of bacteroid differentiation during Sesbania rostrata stem nodule development.</title>
        <authorList>
            <person name="Liu CT."/>
            <person name="Lee KB."/>
            <person name="Wang YS."/>
            <person name="Peng MH."/>
            <person name="Lee KT."/>
            <person name="Suzuki S."/>
            <person name="Suzuki T."/>
            <person name="Oyaizu H."/>
        </authorList>
    </citation>
    <scope>NUCLEOTIDE SEQUENCE [LARGE SCALE GENOMIC DNA]</scope>
    <source>
        <strain evidence="3">ATCC 43989 / DSM 5975 / JCM 20966 / LMG 6465 / NBRC 14845 / NCIMB 13405 / ORS 571</strain>
    </source>
</reference>
<reference evidence="3" key="2">
    <citation type="submission" date="2007-04" db="EMBL/GenBank/DDBJ databases">
        <title>Complete genome sequence of the nitrogen-fixing bacterium Azorhizobium caulinodans ORS571.</title>
        <authorList>
            <person name="Lee K.B."/>
            <person name="Backer P.D."/>
            <person name="Aono T."/>
            <person name="Liu C.T."/>
            <person name="Suzuki S."/>
            <person name="Suzuki T."/>
            <person name="Kaneko T."/>
            <person name="Yamada M."/>
            <person name="Tabata S."/>
            <person name="Kupfer D.M."/>
            <person name="Najar F.Z."/>
            <person name="Wiley G.B."/>
            <person name="Roe B."/>
            <person name="Binnewies T."/>
            <person name="Ussery D."/>
            <person name="Vereecke D."/>
            <person name="Gevers D."/>
            <person name="Holsters M."/>
            <person name="Oyaizu H."/>
        </authorList>
    </citation>
    <scope>NUCLEOTIDE SEQUENCE [LARGE SCALE GENOMIC DNA]</scope>
    <source>
        <strain evidence="3">ATCC 43989 / DSM 5975 / JCM 20966 / LMG 6465 / NBRC 14845 / NCIMB 13405 / ORS 571</strain>
    </source>
</reference>
<sequence length="321" mass="34817">MRGRGGPLRGARMASRFFLTALLGLLAFASASAQEAAVTVHNESVPTLCAETDNVALTFAAPGISRLRIAAVHPAYIGTLSVDRMAPDFTACDMSKDPAVPAVPKRVTFFETPDLWLTGYTFPSFWRPAAVPFRVGDKVVEGLHLVQLWVRQQDRAEEVLVVYPPDGYWRARPLSPSHLPMTGYGSSFLVGPVETEGRPLVKLKEIAFDPATRIFTLTFAGGGTARMHLATLDREQLALDVTFDRPVAGAPFAALRSMYVTEFNADVARLAWKAPGEKGWGEAPVMTYPGGLASELWAGRLVPSRHNTSAPDMVFGPFGTK</sequence>
<dbReference type="eggNOG" id="ENOG502Z88W">
    <property type="taxonomic scope" value="Bacteria"/>
</dbReference>
<proteinExistence type="predicted"/>
<reference evidence="2 3" key="3">
    <citation type="journal article" date="2008" name="BMC Genomics">
        <title>The genome of the versatile nitrogen fixer Azorhizobium caulinodans ORS571.</title>
        <authorList>
            <person name="Lee KB."/>
            <person name="Backer P.D."/>
            <person name="Aono T."/>
            <person name="Liu CT."/>
            <person name="Suzuki S."/>
            <person name="Suzuki T."/>
            <person name="Kaneko T."/>
            <person name="Yamada M."/>
            <person name="Tabata S."/>
            <person name="Kupfer D.M."/>
            <person name="Najar F.Z."/>
            <person name="Wiley G.B."/>
            <person name="Roe B."/>
            <person name="Binnewies T.T."/>
            <person name="Ussery D.W."/>
            <person name="D'Haeze W."/>
            <person name="Herder J.D."/>
            <person name="Gevers D."/>
            <person name="Vereecke D."/>
            <person name="Holsters M."/>
            <person name="Oyaizu H."/>
        </authorList>
    </citation>
    <scope>NUCLEOTIDE SEQUENCE [LARGE SCALE GENOMIC DNA]</scope>
    <source>
        <strain evidence="3">ATCC 43989 / DSM 5975 / JCM 20966 / LMG 6465 / NBRC 14845 / NCIMB 13405 / ORS 571</strain>
    </source>
</reference>
<evidence type="ECO:0000256" key="1">
    <source>
        <dbReference type="SAM" id="SignalP"/>
    </source>
</evidence>
<organism evidence="2 3">
    <name type="scientific">Azorhizobium caulinodans (strain ATCC 43989 / DSM 5975 / JCM 20966 / LMG 6465 / NBRC 14845 / NCIMB 13405 / ORS 571)</name>
    <dbReference type="NCBI Taxonomy" id="438753"/>
    <lineage>
        <taxon>Bacteria</taxon>
        <taxon>Pseudomonadati</taxon>
        <taxon>Pseudomonadota</taxon>
        <taxon>Alphaproteobacteria</taxon>
        <taxon>Hyphomicrobiales</taxon>
        <taxon>Xanthobacteraceae</taxon>
        <taxon>Azorhizobium</taxon>
    </lineage>
</organism>
<name>A8IKT8_AZOC5</name>
<evidence type="ECO:0000313" key="3">
    <source>
        <dbReference type="Proteomes" id="UP000000270"/>
    </source>
</evidence>
<dbReference type="EMBL" id="AP009384">
    <property type="protein sequence ID" value="BAF89947.1"/>
    <property type="molecule type" value="Genomic_DNA"/>
</dbReference>
<dbReference type="KEGG" id="azc:AZC_3949"/>
<reference evidence="2 3" key="1">
    <citation type="journal article" date="2007" name="Appl. Environ. Microbiol.">
        <title>Rhizobial factors required for stem nodule maturation and maintenance in Sesbania rostrata-Azorhizobium caulinodans ORS571 symbiosis.</title>
        <authorList>
            <person name="Suzuki S."/>
            <person name="Aono T."/>
            <person name="Lee KB."/>
            <person name="Suzuki T."/>
            <person name="Liu CT."/>
            <person name="Miwa H."/>
            <person name="Wakao S."/>
            <person name="Iki T."/>
            <person name="Oyaizu H."/>
        </authorList>
    </citation>
    <scope>NUCLEOTIDE SEQUENCE [LARGE SCALE GENOMIC DNA]</scope>
    <source>
        <strain evidence="3">ATCC 43989 / DSM 5975 / JCM 20966 / LMG 6465 / NBRC 14845 / NCIMB 13405 / ORS 571</strain>
    </source>
</reference>
<dbReference type="Proteomes" id="UP000000270">
    <property type="component" value="Chromosome"/>
</dbReference>
<accession>A8IKT8</accession>
<reference evidence="2 3" key="4">
    <citation type="journal article" date="2009" name="Appl. Environ. Microbiol.">
        <title>Comparative genome-wide transcriptional profiling of Azorhizobium caulinodans ORS571 grown under free-living and symbiotic conditions.</title>
        <authorList>
            <person name="Tsukada S."/>
            <person name="Aono T."/>
            <person name="Akiba N."/>
            <person name="Lee KB."/>
            <person name="Liu CT."/>
            <person name="Toyazaki H."/>
            <person name="Oyaizu H."/>
        </authorList>
    </citation>
    <scope>NUCLEOTIDE SEQUENCE [LARGE SCALE GENOMIC DNA]</scope>
    <source>
        <strain evidence="3">ATCC 43989 / DSM 5975 / JCM 20966 / LMG 6465 / NBRC 14845 / NCIMB 13405 / ORS 571</strain>
    </source>
</reference>
<feature type="signal peptide" evidence="1">
    <location>
        <begin position="1"/>
        <end position="33"/>
    </location>
</feature>
<feature type="chain" id="PRO_5002721738" evidence="1">
    <location>
        <begin position="34"/>
        <end position="321"/>
    </location>
</feature>
<keyword evidence="1" id="KW-0732">Signal</keyword>
<keyword evidence="3" id="KW-1185">Reference proteome</keyword>
<gene>
    <name evidence="2" type="ordered locus">AZC_3949</name>
</gene>
<reference evidence="2 3" key="5">
    <citation type="journal article" date="2010" name="Appl. Environ. Microbiol.">
        <title>phrR-like gene praR of Azorhizobium caulinodans ORS571 is essential for symbiosis with Sesbania rostrata and is involved in expression of reb genes.</title>
        <authorList>
            <person name="Akiba N."/>
            <person name="Aono T."/>
            <person name="Toyazaki H."/>
            <person name="Sato S."/>
            <person name="Oyaizu H."/>
        </authorList>
    </citation>
    <scope>NUCLEOTIDE SEQUENCE [LARGE SCALE GENOMIC DNA]</scope>
    <source>
        <strain evidence="3">ATCC 43989 / DSM 5975 / JCM 20966 / LMG 6465 / NBRC 14845 / NCIMB 13405 / ORS 571</strain>
    </source>
</reference>